<organism evidence="4 5">
    <name type="scientific">Galerina marginata (strain CBS 339.88)</name>
    <dbReference type="NCBI Taxonomy" id="685588"/>
    <lineage>
        <taxon>Eukaryota</taxon>
        <taxon>Fungi</taxon>
        <taxon>Dikarya</taxon>
        <taxon>Basidiomycota</taxon>
        <taxon>Agaricomycotina</taxon>
        <taxon>Agaricomycetes</taxon>
        <taxon>Agaricomycetidae</taxon>
        <taxon>Agaricales</taxon>
        <taxon>Agaricineae</taxon>
        <taxon>Strophariaceae</taxon>
        <taxon>Galerina</taxon>
    </lineage>
</organism>
<feature type="region of interest" description="Disordered" evidence="2">
    <location>
        <begin position="104"/>
        <end position="124"/>
    </location>
</feature>
<feature type="compositionally biased region" description="Basic and acidic residues" evidence="2">
    <location>
        <begin position="257"/>
        <end position="266"/>
    </location>
</feature>
<dbReference type="HOGENOM" id="CLU_471759_0_0_1"/>
<dbReference type="Proteomes" id="UP000027222">
    <property type="component" value="Unassembled WGS sequence"/>
</dbReference>
<gene>
    <name evidence="4" type="ORF">GALMADRAFT_210190</name>
</gene>
<dbReference type="AlphaFoldDB" id="A0A067TAX1"/>
<dbReference type="InterPro" id="IPR013087">
    <property type="entry name" value="Znf_C2H2_type"/>
</dbReference>
<dbReference type="EMBL" id="KL142377">
    <property type="protein sequence ID" value="KDR77024.1"/>
    <property type="molecule type" value="Genomic_DNA"/>
</dbReference>
<accession>A0A067TAX1</accession>
<keyword evidence="5" id="KW-1185">Reference proteome</keyword>
<dbReference type="PROSITE" id="PS50157">
    <property type="entry name" value="ZINC_FINGER_C2H2_2"/>
    <property type="match status" value="1"/>
</dbReference>
<dbReference type="SMART" id="SM00355">
    <property type="entry name" value="ZnF_C2H2"/>
    <property type="match status" value="1"/>
</dbReference>
<feature type="region of interest" description="Disordered" evidence="2">
    <location>
        <begin position="407"/>
        <end position="467"/>
    </location>
</feature>
<protein>
    <recommendedName>
        <fullName evidence="3">C2H2-type domain-containing protein</fullName>
    </recommendedName>
</protein>
<sequence length="578" mass="66027">MPKLQDSFRSPIALQVNPLAWESELLGWPIDWTFSNEERSLTTTSTIYTDLMSLEPGLLPDHTCWSYISQFYESLPTGTSLEVRSDDIMGQNFEPQEQEFLLPESQLTTTPQTPHKPSKDIHEEDRTIAHKVKEEDKHVSYPTLSIATPELEAQSTDTINIYSDEIPRGDFTQVDGQNMSVDRGLSAHQTFYNAEENTSHPEIPIGQHNFLPSFHPDNICFTTKSPSCRAVGKYDFDIFPASSQSFAPESSTRGKRKGEEPKESSGFKRVKLLGHSVQTSRDIENIPIPNVSSSPQISYKRSRVYKRKEPDMNPDRIQKEEALRMPLGEMLRNGLPVNVLSNNIGVGQPIVPHGQPMPCVPAPEPCSKRFKRKRMEEEQYMETPKVLKLPRRVAPCTTSGEFSSKIKYESDDEYLPSPSRSSSGRKKNKQEQKSRASKTTKDRRTIGQASNSGEEDGYTGLIPDDPTRPWVCPEEGCGKWFTRLHDRNRHTKSIHSPLDSQKTLFCPWALKQEKNRRKCKDSMSRIDSLGRHIRTMHVSDNDEHERWMEKIKKAVDEGSYTPERVKSWFNAEMQLILK</sequence>
<dbReference type="PROSITE" id="PS00028">
    <property type="entry name" value="ZINC_FINGER_C2H2_1"/>
    <property type="match status" value="1"/>
</dbReference>
<evidence type="ECO:0000256" key="2">
    <source>
        <dbReference type="SAM" id="MobiDB-lite"/>
    </source>
</evidence>
<feature type="domain" description="C2H2-type" evidence="3">
    <location>
        <begin position="470"/>
        <end position="500"/>
    </location>
</feature>
<feature type="compositionally biased region" description="Basic and acidic residues" evidence="2">
    <location>
        <begin position="429"/>
        <end position="445"/>
    </location>
</feature>
<dbReference type="Gene3D" id="3.30.160.60">
    <property type="entry name" value="Classic Zinc Finger"/>
    <property type="match status" value="1"/>
</dbReference>
<keyword evidence="1" id="KW-0479">Metal-binding</keyword>
<dbReference type="GO" id="GO:0008270">
    <property type="term" value="F:zinc ion binding"/>
    <property type="evidence" value="ECO:0007669"/>
    <property type="project" value="UniProtKB-KW"/>
</dbReference>
<feature type="region of interest" description="Disordered" evidence="2">
    <location>
        <begin position="245"/>
        <end position="267"/>
    </location>
</feature>
<reference evidence="5" key="1">
    <citation type="journal article" date="2014" name="Proc. Natl. Acad. Sci. U.S.A.">
        <title>Extensive sampling of basidiomycete genomes demonstrates inadequacy of the white-rot/brown-rot paradigm for wood decay fungi.</title>
        <authorList>
            <person name="Riley R."/>
            <person name="Salamov A.A."/>
            <person name="Brown D.W."/>
            <person name="Nagy L.G."/>
            <person name="Floudas D."/>
            <person name="Held B.W."/>
            <person name="Levasseur A."/>
            <person name="Lombard V."/>
            <person name="Morin E."/>
            <person name="Otillar R."/>
            <person name="Lindquist E.A."/>
            <person name="Sun H."/>
            <person name="LaButti K.M."/>
            <person name="Schmutz J."/>
            <person name="Jabbour D."/>
            <person name="Luo H."/>
            <person name="Baker S.E."/>
            <person name="Pisabarro A.G."/>
            <person name="Walton J.D."/>
            <person name="Blanchette R.A."/>
            <person name="Henrissat B."/>
            <person name="Martin F."/>
            <person name="Cullen D."/>
            <person name="Hibbett D.S."/>
            <person name="Grigoriev I.V."/>
        </authorList>
    </citation>
    <scope>NUCLEOTIDE SEQUENCE [LARGE SCALE GENOMIC DNA]</scope>
    <source>
        <strain evidence="5">CBS 339.88</strain>
    </source>
</reference>
<evidence type="ECO:0000313" key="5">
    <source>
        <dbReference type="Proteomes" id="UP000027222"/>
    </source>
</evidence>
<evidence type="ECO:0000259" key="3">
    <source>
        <dbReference type="PROSITE" id="PS50157"/>
    </source>
</evidence>
<proteinExistence type="predicted"/>
<evidence type="ECO:0000313" key="4">
    <source>
        <dbReference type="EMBL" id="KDR77024.1"/>
    </source>
</evidence>
<feature type="compositionally biased region" description="Polar residues" evidence="2">
    <location>
        <begin position="105"/>
        <end position="115"/>
    </location>
</feature>
<keyword evidence="1" id="KW-0863">Zinc-finger</keyword>
<keyword evidence="1" id="KW-0862">Zinc</keyword>
<name>A0A067TAX1_GALM3</name>
<evidence type="ECO:0000256" key="1">
    <source>
        <dbReference type="PROSITE-ProRule" id="PRU00042"/>
    </source>
</evidence>